<gene>
    <name evidence="2" type="ORF">LTRI10_LOCUS30375</name>
</gene>
<evidence type="ECO:0000313" key="2">
    <source>
        <dbReference type="EMBL" id="CAL1389523.1"/>
    </source>
</evidence>
<protein>
    <submittedName>
        <fullName evidence="2">Uncharacterized protein</fullName>
    </submittedName>
</protein>
<accession>A0AAV2EU48</accession>
<keyword evidence="3" id="KW-1185">Reference proteome</keyword>
<evidence type="ECO:0000313" key="3">
    <source>
        <dbReference type="Proteomes" id="UP001497516"/>
    </source>
</evidence>
<name>A0AAV2EU48_9ROSI</name>
<dbReference type="Proteomes" id="UP001497516">
    <property type="component" value="Chromosome 5"/>
</dbReference>
<dbReference type="AlphaFoldDB" id="A0AAV2EU48"/>
<organism evidence="2 3">
    <name type="scientific">Linum trigynum</name>
    <dbReference type="NCBI Taxonomy" id="586398"/>
    <lineage>
        <taxon>Eukaryota</taxon>
        <taxon>Viridiplantae</taxon>
        <taxon>Streptophyta</taxon>
        <taxon>Embryophyta</taxon>
        <taxon>Tracheophyta</taxon>
        <taxon>Spermatophyta</taxon>
        <taxon>Magnoliopsida</taxon>
        <taxon>eudicotyledons</taxon>
        <taxon>Gunneridae</taxon>
        <taxon>Pentapetalae</taxon>
        <taxon>rosids</taxon>
        <taxon>fabids</taxon>
        <taxon>Malpighiales</taxon>
        <taxon>Linaceae</taxon>
        <taxon>Linum</taxon>
    </lineage>
</organism>
<feature type="compositionally biased region" description="Polar residues" evidence="1">
    <location>
        <begin position="35"/>
        <end position="46"/>
    </location>
</feature>
<evidence type="ECO:0000256" key="1">
    <source>
        <dbReference type="SAM" id="MobiDB-lite"/>
    </source>
</evidence>
<feature type="region of interest" description="Disordered" evidence="1">
    <location>
        <begin position="1"/>
        <end position="54"/>
    </location>
</feature>
<reference evidence="2 3" key="1">
    <citation type="submission" date="2024-04" db="EMBL/GenBank/DDBJ databases">
        <authorList>
            <person name="Fracassetti M."/>
        </authorList>
    </citation>
    <scope>NUCLEOTIDE SEQUENCE [LARGE SCALE GENOMIC DNA]</scope>
</reference>
<feature type="compositionally biased region" description="Polar residues" evidence="1">
    <location>
        <begin position="1"/>
        <end position="27"/>
    </location>
</feature>
<proteinExistence type="predicted"/>
<dbReference type="EMBL" id="OZ034818">
    <property type="protein sequence ID" value="CAL1389523.1"/>
    <property type="molecule type" value="Genomic_DNA"/>
</dbReference>
<sequence>MTETASRLWSPSFQPPSTGESLDTTDLNRGKNSRGPPSSFSRQQQRPGCRDLGGGRLQEKELRLRIELGGFCYWRRRRLP</sequence>